<protein>
    <submittedName>
        <fullName evidence="2">Uncharacterized protein</fullName>
    </submittedName>
</protein>
<sequence length="66" mass="6679">MSGLCPNPDGGDEQEGAGGRSSLVRRVHALRRAATGDCVVWNDQRGLPFAAGLRPGPSSLCTGGGS</sequence>
<dbReference type="GeneID" id="300575236"/>
<name>A0ABY2H7Y5_9HYPO</name>
<evidence type="ECO:0000313" key="3">
    <source>
        <dbReference type="Proteomes" id="UP001642720"/>
    </source>
</evidence>
<proteinExistence type="predicted"/>
<gene>
    <name evidence="2" type="ORF">CCMA1212_003438</name>
</gene>
<evidence type="ECO:0000313" key="2">
    <source>
        <dbReference type="EMBL" id="TFB04415.1"/>
    </source>
</evidence>
<organism evidence="2 3">
    <name type="scientific">Trichoderma ghanense</name>
    <dbReference type="NCBI Taxonomy" id="65468"/>
    <lineage>
        <taxon>Eukaryota</taxon>
        <taxon>Fungi</taxon>
        <taxon>Dikarya</taxon>
        <taxon>Ascomycota</taxon>
        <taxon>Pezizomycotina</taxon>
        <taxon>Sordariomycetes</taxon>
        <taxon>Hypocreomycetidae</taxon>
        <taxon>Hypocreales</taxon>
        <taxon>Hypocreaceae</taxon>
        <taxon>Trichoderma</taxon>
    </lineage>
</organism>
<accession>A0ABY2H7Y5</accession>
<reference evidence="2 3" key="1">
    <citation type="submission" date="2018-01" db="EMBL/GenBank/DDBJ databases">
        <title>Genome characterization of the sugarcane-associated fungus Trichoderma ghanense CCMA-1212 and their application in lignocelulose bioconversion.</title>
        <authorList>
            <person name="Steindorff A.S."/>
            <person name="Mendes T.D."/>
            <person name="Vilela E.S.D."/>
            <person name="Rodrigues D.S."/>
            <person name="Formighieri E.F."/>
            <person name="Melo I.S."/>
            <person name="Favaro L.C.L."/>
        </authorList>
    </citation>
    <scope>NUCLEOTIDE SEQUENCE [LARGE SCALE GENOMIC DNA]</scope>
    <source>
        <strain evidence="2 3">CCMA-1212</strain>
    </source>
</reference>
<feature type="region of interest" description="Disordered" evidence="1">
    <location>
        <begin position="1"/>
        <end position="20"/>
    </location>
</feature>
<dbReference type="Proteomes" id="UP001642720">
    <property type="component" value="Unassembled WGS sequence"/>
</dbReference>
<keyword evidence="3" id="KW-1185">Reference proteome</keyword>
<evidence type="ECO:0000256" key="1">
    <source>
        <dbReference type="SAM" id="MobiDB-lite"/>
    </source>
</evidence>
<comment type="caution">
    <text evidence="2">The sequence shown here is derived from an EMBL/GenBank/DDBJ whole genome shotgun (WGS) entry which is preliminary data.</text>
</comment>
<dbReference type="EMBL" id="PPTA01000004">
    <property type="protein sequence ID" value="TFB04415.1"/>
    <property type="molecule type" value="Genomic_DNA"/>
</dbReference>
<dbReference type="RefSeq" id="XP_073560616.1">
    <property type="nucleotide sequence ID" value="XM_073700786.1"/>
</dbReference>